<dbReference type="KEGG" id="lang:109350198"/>
<dbReference type="EMBL" id="CM007366">
    <property type="protein sequence ID" value="OIW09615.1"/>
    <property type="molecule type" value="Genomic_DNA"/>
</dbReference>
<feature type="transmembrane region" description="Helical" evidence="10">
    <location>
        <begin position="74"/>
        <end position="95"/>
    </location>
</feature>
<evidence type="ECO:0008006" key="13">
    <source>
        <dbReference type="Google" id="ProtNLM"/>
    </source>
</evidence>
<evidence type="ECO:0000256" key="3">
    <source>
        <dbReference type="ARBA" id="ARBA00022692"/>
    </source>
</evidence>
<evidence type="ECO:0000256" key="10">
    <source>
        <dbReference type="SAM" id="Phobius"/>
    </source>
</evidence>
<keyword evidence="3 10" id="KW-0812">Transmembrane</keyword>
<dbReference type="STRING" id="3871.A0A4P1RFA9"/>
<feature type="transmembrane region" description="Helical" evidence="10">
    <location>
        <begin position="107"/>
        <end position="128"/>
    </location>
</feature>
<name>A0A4P1RFA9_LUPAN</name>
<feature type="transmembrane region" description="Helical" evidence="10">
    <location>
        <begin position="285"/>
        <end position="305"/>
    </location>
</feature>
<keyword evidence="7" id="KW-0927">Auxin signaling pathway</keyword>
<sequence length="410" mass="45458">MGFWKLLEVASSPIIQVLLISALGAFMATHYFDNLLSSDFRKSLNKLVFIVFTPSLIFASFAKSVSLDDMISWWFMPVNIGFTFIIGGFLGWIIVKLMKPNLKVEGLIIAACSTGNMGNLPVVIMPAICDEKKGPFGSRDACHTRALAYASFSLALGGIFIWTFTYQLVLDRSLRYKAFEAAEILKIPNKVLDSNAETLLLKGNDNEKAVIFMRQTNDIGDTENQIIVNQVPFWHRMIYAMRNLVAELMSPPTIATFFGFLFGGVKCLRNLIIGQDAPLKVIQDTIQLLGDGTIPCITILLGGNLTQGMQSSSMQPLILISLVIARLFILPAIGYFVVRAAANFGYLPEDPLFQYVLVMQYAMPPAMNISTMAQLFDVGTEECSVILLWSYGASTITLTIWSTFLMWVLA</sequence>
<feature type="transmembrane region" description="Helical" evidence="10">
    <location>
        <begin position="388"/>
        <end position="409"/>
    </location>
</feature>
<organism evidence="11 12">
    <name type="scientific">Lupinus angustifolius</name>
    <name type="common">Narrow-leaved blue lupine</name>
    <dbReference type="NCBI Taxonomy" id="3871"/>
    <lineage>
        <taxon>Eukaryota</taxon>
        <taxon>Viridiplantae</taxon>
        <taxon>Streptophyta</taxon>
        <taxon>Embryophyta</taxon>
        <taxon>Tracheophyta</taxon>
        <taxon>Spermatophyta</taxon>
        <taxon>Magnoliopsida</taxon>
        <taxon>eudicotyledons</taxon>
        <taxon>Gunneridae</taxon>
        <taxon>Pentapetalae</taxon>
        <taxon>rosids</taxon>
        <taxon>fabids</taxon>
        <taxon>Fabales</taxon>
        <taxon>Fabaceae</taxon>
        <taxon>Papilionoideae</taxon>
        <taxon>50 kb inversion clade</taxon>
        <taxon>genistoids sensu lato</taxon>
        <taxon>core genistoids</taxon>
        <taxon>Genisteae</taxon>
        <taxon>Lupinus</taxon>
    </lineage>
</organism>
<feature type="transmembrane region" description="Helical" evidence="10">
    <location>
        <begin position="317"/>
        <end position="338"/>
    </location>
</feature>
<comment type="function">
    <text evidence="8">Involved in cellular auxin homeostasis by regulating auxin metabolism. Regulates intracellular auxin accumulation at the endoplasmic reticulum and thus auxin availability for nuclear auxin signaling.</text>
</comment>
<evidence type="ECO:0000256" key="1">
    <source>
        <dbReference type="ARBA" id="ARBA00004477"/>
    </source>
</evidence>
<evidence type="ECO:0000256" key="7">
    <source>
        <dbReference type="ARBA" id="ARBA00023294"/>
    </source>
</evidence>
<comment type="similarity">
    <text evidence="9">Belongs to the auxin efflux carrier (TC 2.A.69.2) family.</text>
</comment>
<proteinExistence type="inferred from homology"/>
<dbReference type="GO" id="GO:0080162">
    <property type="term" value="P:endoplasmic reticulum to cytosol auxin transport"/>
    <property type="evidence" value="ECO:0007669"/>
    <property type="project" value="InterPro"/>
</dbReference>
<gene>
    <name evidence="11" type="ORF">TanjilG_28214</name>
</gene>
<dbReference type="OrthoDB" id="191139at2759"/>
<dbReference type="GO" id="GO:0009734">
    <property type="term" value="P:auxin-activated signaling pathway"/>
    <property type="evidence" value="ECO:0007669"/>
    <property type="project" value="UniProtKB-KW"/>
</dbReference>
<dbReference type="AlphaFoldDB" id="A0A4P1RFA9"/>
<evidence type="ECO:0000256" key="9">
    <source>
        <dbReference type="ARBA" id="ARBA00025752"/>
    </source>
</evidence>
<dbReference type="InterPro" id="IPR004776">
    <property type="entry name" value="Mem_transp_PIN-like"/>
</dbReference>
<feature type="transmembrane region" description="Helical" evidence="10">
    <location>
        <begin position="14"/>
        <end position="32"/>
    </location>
</feature>
<feature type="transmembrane region" description="Helical" evidence="10">
    <location>
        <begin position="244"/>
        <end position="265"/>
    </location>
</feature>
<evidence type="ECO:0000313" key="11">
    <source>
        <dbReference type="EMBL" id="OIW09615.1"/>
    </source>
</evidence>
<keyword evidence="4" id="KW-0256">Endoplasmic reticulum</keyword>
<comment type="subcellular location">
    <subcellularLocation>
        <location evidence="1">Endoplasmic reticulum membrane</location>
        <topology evidence="1">Multi-pass membrane protein</topology>
    </subcellularLocation>
</comment>
<dbReference type="PANTHER" id="PTHR31651:SF3">
    <property type="entry name" value="PROTEIN PIN-LIKES 7"/>
    <property type="match status" value="1"/>
</dbReference>
<reference evidence="11 12" key="1">
    <citation type="journal article" date="2017" name="Plant Biotechnol. J.">
        <title>A comprehensive draft genome sequence for lupin (Lupinus angustifolius), an emerging health food: insights into plant-microbe interactions and legume evolution.</title>
        <authorList>
            <person name="Hane J.K."/>
            <person name="Ming Y."/>
            <person name="Kamphuis L.G."/>
            <person name="Nelson M.N."/>
            <person name="Garg G."/>
            <person name="Atkins C.A."/>
            <person name="Bayer P.E."/>
            <person name="Bravo A."/>
            <person name="Bringans S."/>
            <person name="Cannon S."/>
            <person name="Edwards D."/>
            <person name="Foley R."/>
            <person name="Gao L.L."/>
            <person name="Harrison M.J."/>
            <person name="Huang W."/>
            <person name="Hurgobin B."/>
            <person name="Li S."/>
            <person name="Liu C.W."/>
            <person name="McGrath A."/>
            <person name="Morahan G."/>
            <person name="Murray J."/>
            <person name="Weller J."/>
            <person name="Jian J."/>
            <person name="Singh K.B."/>
        </authorList>
    </citation>
    <scope>NUCLEOTIDE SEQUENCE [LARGE SCALE GENOMIC DNA]</scope>
    <source>
        <strain evidence="12">cv. Tanjil</strain>
        <tissue evidence="11">Whole plant</tissue>
    </source>
</reference>
<dbReference type="GO" id="GO:0005789">
    <property type="term" value="C:endoplasmic reticulum membrane"/>
    <property type="evidence" value="ECO:0007669"/>
    <property type="project" value="UniProtKB-SubCell"/>
</dbReference>
<keyword evidence="5 10" id="KW-1133">Transmembrane helix</keyword>
<dbReference type="Gramene" id="OIW09615">
    <property type="protein sequence ID" value="OIW09615"/>
    <property type="gene ID" value="TanjilG_28214"/>
</dbReference>
<dbReference type="PANTHER" id="PTHR31651">
    <property type="match status" value="1"/>
</dbReference>
<evidence type="ECO:0000313" key="12">
    <source>
        <dbReference type="Proteomes" id="UP000188354"/>
    </source>
</evidence>
<dbReference type="InterPro" id="IPR045033">
    <property type="entry name" value="PILS1/3/4/5/7"/>
</dbReference>
<feature type="transmembrane region" description="Helical" evidence="10">
    <location>
        <begin position="44"/>
        <end position="62"/>
    </location>
</feature>
<dbReference type="Proteomes" id="UP000188354">
    <property type="component" value="Chromosome LG06"/>
</dbReference>
<keyword evidence="2" id="KW-0813">Transport</keyword>
<dbReference type="Pfam" id="PF03547">
    <property type="entry name" value="Mem_trans"/>
    <property type="match status" value="1"/>
</dbReference>
<evidence type="ECO:0000256" key="4">
    <source>
        <dbReference type="ARBA" id="ARBA00022824"/>
    </source>
</evidence>
<evidence type="ECO:0000256" key="6">
    <source>
        <dbReference type="ARBA" id="ARBA00023136"/>
    </source>
</evidence>
<keyword evidence="12" id="KW-1185">Reference proteome</keyword>
<accession>A0A4P1RFA9</accession>
<protein>
    <recommendedName>
        <fullName evidence="13">Auxin efflux carrier family protein</fullName>
    </recommendedName>
</protein>
<keyword evidence="6 10" id="KW-0472">Membrane</keyword>
<evidence type="ECO:0000256" key="8">
    <source>
        <dbReference type="ARBA" id="ARBA00025100"/>
    </source>
</evidence>
<evidence type="ECO:0000256" key="2">
    <source>
        <dbReference type="ARBA" id="ARBA00022448"/>
    </source>
</evidence>
<feature type="transmembrane region" description="Helical" evidence="10">
    <location>
        <begin position="148"/>
        <end position="169"/>
    </location>
</feature>
<evidence type="ECO:0000256" key="5">
    <source>
        <dbReference type="ARBA" id="ARBA00022989"/>
    </source>
</evidence>